<proteinExistence type="predicted"/>
<name>A0AAQ3TG56_PASNO</name>
<evidence type="ECO:0000256" key="1">
    <source>
        <dbReference type="SAM" id="MobiDB-lite"/>
    </source>
</evidence>
<accession>A0AAQ3TG56</accession>
<dbReference type="Proteomes" id="UP001341281">
    <property type="component" value="Chromosome 04"/>
</dbReference>
<protein>
    <recommendedName>
        <fullName evidence="4">DUF4219 domain-containing protein</fullName>
    </recommendedName>
</protein>
<dbReference type="EMBL" id="CP144748">
    <property type="protein sequence ID" value="WVZ71930.1"/>
    <property type="molecule type" value="Genomic_DNA"/>
</dbReference>
<organism evidence="2 3">
    <name type="scientific">Paspalum notatum var. saurae</name>
    <dbReference type="NCBI Taxonomy" id="547442"/>
    <lineage>
        <taxon>Eukaryota</taxon>
        <taxon>Viridiplantae</taxon>
        <taxon>Streptophyta</taxon>
        <taxon>Embryophyta</taxon>
        <taxon>Tracheophyta</taxon>
        <taxon>Spermatophyta</taxon>
        <taxon>Magnoliopsida</taxon>
        <taxon>Liliopsida</taxon>
        <taxon>Poales</taxon>
        <taxon>Poaceae</taxon>
        <taxon>PACMAD clade</taxon>
        <taxon>Panicoideae</taxon>
        <taxon>Andropogonodae</taxon>
        <taxon>Paspaleae</taxon>
        <taxon>Paspalinae</taxon>
        <taxon>Paspalum</taxon>
    </lineage>
</organism>
<sequence length="101" mass="11604">MMKVMLEARGLWEAVEAGTTERQEDRWAMEAILRAVPPEMHQSLGAKKTAKEAWDSLKKMRTGSDLVKRARIRRLRGGSSSSWSSRTAKELKSFRSAWQPW</sequence>
<dbReference type="AlphaFoldDB" id="A0AAQ3TG56"/>
<evidence type="ECO:0000313" key="2">
    <source>
        <dbReference type="EMBL" id="WVZ71930.1"/>
    </source>
</evidence>
<feature type="compositionally biased region" description="Low complexity" evidence="1">
    <location>
        <begin position="77"/>
        <end position="86"/>
    </location>
</feature>
<feature type="region of interest" description="Disordered" evidence="1">
    <location>
        <begin position="76"/>
        <end position="101"/>
    </location>
</feature>
<evidence type="ECO:0000313" key="3">
    <source>
        <dbReference type="Proteomes" id="UP001341281"/>
    </source>
</evidence>
<gene>
    <name evidence="2" type="ORF">U9M48_020458</name>
</gene>
<keyword evidence="3" id="KW-1185">Reference proteome</keyword>
<reference evidence="2 3" key="1">
    <citation type="submission" date="2024-02" db="EMBL/GenBank/DDBJ databases">
        <title>High-quality chromosome-scale genome assembly of Pensacola bahiagrass (Paspalum notatum Flugge var. saurae).</title>
        <authorList>
            <person name="Vega J.M."/>
            <person name="Podio M."/>
            <person name="Orjuela J."/>
            <person name="Siena L.A."/>
            <person name="Pessino S.C."/>
            <person name="Combes M.C."/>
            <person name="Mariac C."/>
            <person name="Albertini E."/>
            <person name="Pupilli F."/>
            <person name="Ortiz J.P.A."/>
            <person name="Leblanc O."/>
        </authorList>
    </citation>
    <scope>NUCLEOTIDE SEQUENCE [LARGE SCALE GENOMIC DNA]</scope>
    <source>
        <strain evidence="2">R1</strain>
        <tissue evidence="2">Leaf</tissue>
    </source>
</reference>
<evidence type="ECO:0008006" key="4">
    <source>
        <dbReference type="Google" id="ProtNLM"/>
    </source>
</evidence>
<dbReference type="Pfam" id="PF14223">
    <property type="entry name" value="Retrotran_gag_2"/>
    <property type="match status" value="1"/>
</dbReference>